<dbReference type="KEGG" id="bpg:Bathy14g01470"/>
<dbReference type="GO" id="GO:0034388">
    <property type="term" value="C:Pwp2p-containing subcomplex of 90S preribosome"/>
    <property type="evidence" value="ECO:0007669"/>
    <property type="project" value="TreeGrafter"/>
</dbReference>
<dbReference type="Gene3D" id="2.130.10.10">
    <property type="entry name" value="YVTN repeat-like/Quinoprotein amine dehydrogenase"/>
    <property type="match status" value="1"/>
</dbReference>
<keyword evidence="2" id="KW-0698">rRNA processing</keyword>
<reference evidence="7 8" key="1">
    <citation type="submission" date="2011-10" db="EMBL/GenBank/DDBJ databases">
        <authorList>
            <person name="Genoscope - CEA"/>
        </authorList>
    </citation>
    <scope>NUCLEOTIDE SEQUENCE [LARGE SCALE GENOMIC DNA]</scope>
    <source>
        <strain evidence="7 8">RCC 1105</strain>
    </source>
</reference>
<dbReference type="InterPro" id="IPR036322">
    <property type="entry name" value="WD40_repeat_dom_sf"/>
</dbReference>
<sequence length="369" mass="40949">MRKKVSDRDRINDTCALNWSKTNRNFPKVVENVRKMSDGKGIDQNLVEEEFNAIRVTDANSAAPCNSVVTSVDFSYENVSLLLTAGFDRKLRIFDIDGKRNSLKSSSLFEDLPLRKVKFTSSGQILLSGKANFIYVYDINKSSVMSRVDVFGSEILIKGFAESPNTSEVQTTSIYGIGRTLSVFSSRDYRKVATLNVSEDIVGASYSHSGRELFLAGSDGKVCTWDLRKMRCMDKKSLVGSRKVTALNYSALDQLAVGDSDGVVNIFPRWKELFNDSSQKELVAGEKIMSLKSVVDGVSYNCGGNLLALSSSVCKDSLRMVKQPSCTICSRWPTSKTPVNFVFCTTFSRESRYLAVGNARGRVLLYSLR</sequence>
<evidence type="ECO:0000256" key="1">
    <source>
        <dbReference type="ARBA" id="ARBA00004604"/>
    </source>
</evidence>
<dbReference type="AlphaFoldDB" id="K8ENW2"/>
<organism evidence="7 8">
    <name type="scientific">Bathycoccus prasinos</name>
    <dbReference type="NCBI Taxonomy" id="41875"/>
    <lineage>
        <taxon>Eukaryota</taxon>
        <taxon>Viridiplantae</taxon>
        <taxon>Chlorophyta</taxon>
        <taxon>Mamiellophyceae</taxon>
        <taxon>Mamiellales</taxon>
        <taxon>Bathycoccaceae</taxon>
        <taxon>Bathycoccus</taxon>
    </lineage>
</organism>
<evidence type="ECO:0000256" key="4">
    <source>
        <dbReference type="ARBA" id="ARBA00022737"/>
    </source>
</evidence>
<evidence type="ECO:0000256" key="5">
    <source>
        <dbReference type="ARBA" id="ARBA00023242"/>
    </source>
</evidence>
<keyword evidence="4" id="KW-0677">Repeat</keyword>
<protein>
    <submittedName>
        <fullName evidence="7">U3 small nucleolar RNA-associated protein 18</fullName>
    </submittedName>
</protein>
<dbReference type="InterPro" id="IPR015943">
    <property type="entry name" value="WD40/YVTN_repeat-like_dom_sf"/>
</dbReference>
<dbReference type="SUPFAM" id="SSF50978">
    <property type="entry name" value="WD40 repeat-like"/>
    <property type="match status" value="1"/>
</dbReference>
<dbReference type="InterPro" id="IPR045161">
    <property type="entry name" value="Utp18"/>
</dbReference>
<keyword evidence="3" id="KW-0853">WD repeat</keyword>
<keyword evidence="8" id="KW-1185">Reference proteome</keyword>
<dbReference type="GO" id="GO:0032040">
    <property type="term" value="C:small-subunit processome"/>
    <property type="evidence" value="ECO:0007669"/>
    <property type="project" value="TreeGrafter"/>
</dbReference>
<comment type="subcellular location">
    <subcellularLocation>
        <location evidence="1">Nucleus</location>
        <location evidence="1">Nucleolus</location>
    </subcellularLocation>
</comment>
<dbReference type="OrthoDB" id="1935146at2759"/>
<dbReference type="GeneID" id="19011842"/>
<dbReference type="PANTHER" id="PTHR18359:SF0">
    <property type="entry name" value="U3 SMALL NUCLEOLAR RNA-ASSOCIATED PROTEIN 18 HOMOLOG"/>
    <property type="match status" value="1"/>
</dbReference>
<name>K8ENW2_9CHLO</name>
<dbReference type="GO" id="GO:0006364">
    <property type="term" value="P:rRNA processing"/>
    <property type="evidence" value="ECO:0007669"/>
    <property type="project" value="UniProtKB-KW"/>
</dbReference>
<dbReference type="Proteomes" id="UP000198341">
    <property type="component" value="Chromosome 14"/>
</dbReference>
<evidence type="ECO:0000256" key="3">
    <source>
        <dbReference type="ARBA" id="ARBA00022574"/>
    </source>
</evidence>
<dbReference type="eggNOG" id="KOG2055">
    <property type="taxonomic scope" value="Eukaryota"/>
</dbReference>
<evidence type="ECO:0000256" key="2">
    <source>
        <dbReference type="ARBA" id="ARBA00022552"/>
    </source>
</evidence>
<dbReference type="EMBL" id="FO082265">
    <property type="protein sequence ID" value="CCO19746.1"/>
    <property type="molecule type" value="Genomic_DNA"/>
</dbReference>
<evidence type="ECO:0000256" key="6">
    <source>
        <dbReference type="ARBA" id="ARBA00025767"/>
    </source>
</evidence>
<comment type="similarity">
    <text evidence="6">Belongs to the WD repeat UTP18 family.</text>
</comment>
<dbReference type="PANTHER" id="PTHR18359">
    <property type="entry name" value="WD-REPEAT PROTEIN-RELATED"/>
    <property type="match status" value="1"/>
</dbReference>
<gene>
    <name evidence="7" type="primary">UTP18</name>
    <name evidence="7" type="ordered locus">Bathy14g01470</name>
</gene>
<keyword evidence="5" id="KW-0539">Nucleus</keyword>
<evidence type="ECO:0000313" key="7">
    <source>
        <dbReference type="EMBL" id="CCO19746.1"/>
    </source>
</evidence>
<dbReference type="RefSeq" id="XP_007509289.1">
    <property type="nucleotide sequence ID" value="XM_007509227.1"/>
</dbReference>
<dbReference type="SMART" id="SM00320">
    <property type="entry name" value="WD40"/>
    <property type="match status" value="5"/>
</dbReference>
<dbReference type="InterPro" id="IPR001680">
    <property type="entry name" value="WD40_rpt"/>
</dbReference>
<dbReference type="Pfam" id="PF00400">
    <property type="entry name" value="WD40"/>
    <property type="match status" value="1"/>
</dbReference>
<accession>K8ENW2</accession>
<evidence type="ECO:0000313" key="8">
    <source>
        <dbReference type="Proteomes" id="UP000198341"/>
    </source>
</evidence>
<proteinExistence type="inferred from homology"/>
<dbReference type="STRING" id="41875.K8ENW2"/>